<feature type="region of interest" description="Disordered" evidence="1">
    <location>
        <begin position="1"/>
        <end position="21"/>
    </location>
</feature>
<evidence type="ECO:0000313" key="3">
    <source>
        <dbReference type="Proteomes" id="UP000233551"/>
    </source>
</evidence>
<evidence type="ECO:0000313" key="2">
    <source>
        <dbReference type="EMBL" id="PKI70446.1"/>
    </source>
</evidence>
<organism evidence="2 3">
    <name type="scientific">Punica granatum</name>
    <name type="common">Pomegranate</name>
    <dbReference type="NCBI Taxonomy" id="22663"/>
    <lineage>
        <taxon>Eukaryota</taxon>
        <taxon>Viridiplantae</taxon>
        <taxon>Streptophyta</taxon>
        <taxon>Embryophyta</taxon>
        <taxon>Tracheophyta</taxon>
        <taxon>Spermatophyta</taxon>
        <taxon>Magnoliopsida</taxon>
        <taxon>eudicotyledons</taxon>
        <taxon>Gunneridae</taxon>
        <taxon>Pentapetalae</taxon>
        <taxon>rosids</taxon>
        <taxon>malvids</taxon>
        <taxon>Myrtales</taxon>
        <taxon>Lythraceae</taxon>
        <taxon>Punica</taxon>
    </lineage>
</organism>
<keyword evidence="3" id="KW-1185">Reference proteome</keyword>
<accession>A0A2I0KRI6</accession>
<dbReference type="EMBL" id="PGOL01000448">
    <property type="protein sequence ID" value="PKI70446.1"/>
    <property type="molecule type" value="Genomic_DNA"/>
</dbReference>
<name>A0A2I0KRI6_PUNGR</name>
<dbReference type="AlphaFoldDB" id="A0A2I0KRI6"/>
<reference evidence="2 3" key="1">
    <citation type="submission" date="2017-11" db="EMBL/GenBank/DDBJ databases">
        <title>De-novo sequencing of pomegranate (Punica granatum L.) genome.</title>
        <authorList>
            <person name="Akparov Z."/>
            <person name="Amiraslanov A."/>
            <person name="Hajiyeva S."/>
            <person name="Abbasov M."/>
            <person name="Kaur K."/>
            <person name="Hamwieh A."/>
            <person name="Solovyev V."/>
            <person name="Salamov A."/>
            <person name="Braich B."/>
            <person name="Kosarev P."/>
            <person name="Mahmoud A."/>
            <person name="Hajiyev E."/>
            <person name="Babayeva S."/>
            <person name="Izzatullayeva V."/>
            <person name="Mammadov A."/>
            <person name="Mammadov A."/>
            <person name="Sharifova S."/>
            <person name="Ojaghi J."/>
            <person name="Eynullazada K."/>
            <person name="Bayramov B."/>
            <person name="Abdulazimova A."/>
            <person name="Shahmuradov I."/>
        </authorList>
    </citation>
    <scope>NUCLEOTIDE SEQUENCE [LARGE SCALE GENOMIC DNA]</scope>
    <source>
        <strain evidence="3">cv. AG2017</strain>
        <tissue evidence="2">Leaf</tissue>
    </source>
</reference>
<gene>
    <name evidence="2" type="ORF">CRG98_009156</name>
</gene>
<dbReference type="Proteomes" id="UP000233551">
    <property type="component" value="Unassembled WGS sequence"/>
</dbReference>
<proteinExistence type="predicted"/>
<sequence length="137" mass="15518">MYARDGSNRRGKPLMTQGGSRRPLGLILRKRAEYPLTPPGSRAVSPVVSHPILGIECIRVRVPSLDVYPVPLDPSNLPALDLRVVKWQVATPSHVRPSRIPEKVDTYKPRLLRRVHACPDEIKFGCAQQHKQEPWYN</sequence>
<comment type="caution">
    <text evidence="2">The sequence shown here is derived from an EMBL/GenBank/DDBJ whole genome shotgun (WGS) entry which is preliminary data.</text>
</comment>
<evidence type="ECO:0000256" key="1">
    <source>
        <dbReference type="SAM" id="MobiDB-lite"/>
    </source>
</evidence>
<protein>
    <submittedName>
        <fullName evidence="2">Uncharacterized protein</fullName>
    </submittedName>
</protein>